<feature type="transmembrane region" description="Helical" evidence="1">
    <location>
        <begin position="94"/>
        <end position="113"/>
    </location>
</feature>
<comment type="caution">
    <text evidence="2">The sequence shown here is derived from an EMBL/GenBank/DDBJ whole genome shotgun (WGS) entry which is preliminary data.</text>
</comment>
<accession>A0ABS6T0T1</accession>
<proteinExistence type="predicted"/>
<organism evidence="2 3">
    <name type="scientific">Maritimibacter dapengensis</name>
    <dbReference type="NCBI Taxonomy" id="2836868"/>
    <lineage>
        <taxon>Bacteria</taxon>
        <taxon>Pseudomonadati</taxon>
        <taxon>Pseudomonadota</taxon>
        <taxon>Alphaproteobacteria</taxon>
        <taxon>Rhodobacterales</taxon>
        <taxon>Roseobacteraceae</taxon>
        <taxon>Maritimibacter</taxon>
    </lineage>
</organism>
<protein>
    <recommendedName>
        <fullName evidence="4">SPW repeat-containing protein</fullName>
    </recommendedName>
</protein>
<feature type="transmembrane region" description="Helical" evidence="1">
    <location>
        <begin position="32"/>
        <end position="50"/>
    </location>
</feature>
<keyword evidence="3" id="KW-1185">Reference proteome</keyword>
<sequence length="125" mass="13321">MHKKMRFALVSAGLLFLLPLLAGIVKFPFLWLLGVYAVFVLNAVIGATRVKKPLASLAPILGIQAVMVVIFWLIGRFVNTVGFGERPIEFTPLWMAIFAAIAIAAIGTGLVASSPEPASAEDKAA</sequence>
<reference evidence="2 3" key="1">
    <citation type="submission" date="2021-05" db="EMBL/GenBank/DDBJ databases">
        <title>Culturable bacteria isolated from Daya Bay.</title>
        <authorList>
            <person name="Zheng W."/>
            <person name="Yu S."/>
            <person name="Huang Y."/>
        </authorList>
    </citation>
    <scope>NUCLEOTIDE SEQUENCE [LARGE SCALE GENOMIC DNA]</scope>
    <source>
        <strain evidence="2 3">DP4N28-5</strain>
    </source>
</reference>
<keyword evidence="1" id="KW-0812">Transmembrane</keyword>
<dbReference type="RefSeq" id="WP_218392008.1">
    <property type="nucleotide sequence ID" value="NZ_JAHUZE010000002.1"/>
</dbReference>
<evidence type="ECO:0008006" key="4">
    <source>
        <dbReference type="Google" id="ProtNLM"/>
    </source>
</evidence>
<evidence type="ECO:0000256" key="1">
    <source>
        <dbReference type="SAM" id="Phobius"/>
    </source>
</evidence>
<evidence type="ECO:0000313" key="3">
    <source>
        <dbReference type="Proteomes" id="UP000756530"/>
    </source>
</evidence>
<dbReference type="Proteomes" id="UP000756530">
    <property type="component" value="Unassembled WGS sequence"/>
</dbReference>
<keyword evidence="1" id="KW-1133">Transmembrane helix</keyword>
<evidence type="ECO:0000313" key="2">
    <source>
        <dbReference type="EMBL" id="MBV7378833.1"/>
    </source>
</evidence>
<gene>
    <name evidence="2" type="ORF">KJP28_07825</name>
</gene>
<feature type="transmembrane region" description="Helical" evidence="1">
    <location>
        <begin position="57"/>
        <end position="74"/>
    </location>
</feature>
<keyword evidence="1" id="KW-0472">Membrane</keyword>
<dbReference type="EMBL" id="JAHUZE010000002">
    <property type="protein sequence ID" value="MBV7378833.1"/>
    <property type="molecule type" value="Genomic_DNA"/>
</dbReference>
<name>A0ABS6T0T1_9RHOB</name>